<accession>A0A2X3BD70</accession>
<dbReference type="Pfam" id="PF08299">
    <property type="entry name" value="Bac_DnaA_C"/>
    <property type="match status" value="1"/>
</dbReference>
<evidence type="ECO:0000256" key="6">
    <source>
        <dbReference type="ARBA" id="ARBA00023121"/>
    </source>
</evidence>
<reference evidence="14 15" key="1">
    <citation type="submission" date="2018-06" db="EMBL/GenBank/DDBJ databases">
        <authorList>
            <consortium name="Pathogen Informatics"/>
            <person name="Doyle S."/>
        </authorList>
    </citation>
    <scope>NUCLEOTIDE SEQUENCE [LARGE SCALE GENOMIC DNA]</scope>
    <source>
        <strain evidence="14 15">NCTC13102</strain>
    </source>
</reference>
<dbReference type="InterPro" id="IPR013159">
    <property type="entry name" value="DnaA_C"/>
</dbReference>
<dbReference type="GO" id="GO:0003688">
    <property type="term" value="F:DNA replication origin binding"/>
    <property type="evidence" value="ECO:0007669"/>
    <property type="project" value="UniProtKB-UniRule"/>
</dbReference>
<dbReference type="Gene3D" id="3.30.300.180">
    <property type="match status" value="1"/>
</dbReference>
<keyword evidence="4 8" id="KW-0547">Nucleotide-binding</keyword>
<dbReference type="HAMAP" id="MF_00377">
    <property type="entry name" value="DnaA_bact"/>
    <property type="match status" value="1"/>
</dbReference>
<name>A0A2X3BD70_9HELI</name>
<dbReference type="InterPro" id="IPR013317">
    <property type="entry name" value="DnaA_dom"/>
</dbReference>
<dbReference type="Pfam" id="PF00308">
    <property type="entry name" value="Bac_DnaA"/>
    <property type="match status" value="1"/>
</dbReference>
<dbReference type="InterPro" id="IPR018312">
    <property type="entry name" value="Chromosome_initiator_DnaA_CS"/>
</dbReference>
<dbReference type="NCBIfam" id="TIGR00362">
    <property type="entry name" value="DnaA"/>
    <property type="match status" value="1"/>
</dbReference>
<dbReference type="GO" id="GO:0005524">
    <property type="term" value="F:ATP binding"/>
    <property type="evidence" value="ECO:0007669"/>
    <property type="project" value="UniProtKB-UniRule"/>
</dbReference>
<keyword evidence="7 8" id="KW-0238">DNA-binding</keyword>
<comment type="function">
    <text evidence="8 10">Plays an essential role in the initiation and regulation of chromosomal replication. ATP-DnaA binds to the origin of replication (oriC) to initiate formation of the DNA replication initiation complex once per cell cycle. Binds the DnaA box (a 9 base pair repeat at the origin) and separates the double-stranded (ds)DNA. Forms a right-handed helical filament on oriC DNA; dsDNA binds to the exterior of the filament while single-stranded (ss)DNA is stabiized in the filament's interior. The ATP-DnaA-oriC complex binds and stabilizes one strand of the AT-rich DNA unwinding element (DUE), permitting loading of DNA polymerase. After initiation quickly degrades to an ADP-DnaA complex that is not apt for DNA replication. Binds acidic phospholipids.</text>
</comment>
<evidence type="ECO:0000256" key="10">
    <source>
        <dbReference type="RuleBase" id="RU000577"/>
    </source>
</evidence>
<evidence type="ECO:0000256" key="11">
    <source>
        <dbReference type="RuleBase" id="RU004227"/>
    </source>
</evidence>
<dbReference type="InterPro" id="IPR020591">
    <property type="entry name" value="Chromosome_initiator_DnaA-like"/>
</dbReference>
<dbReference type="PANTHER" id="PTHR30050:SF2">
    <property type="entry name" value="CHROMOSOMAL REPLICATION INITIATOR PROTEIN DNAA"/>
    <property type="match status" value="1"/>
</dbReference>
<dbReference type="InterPro" id="IPR024633">
    <property type="entry name" value="DnaA_N_dom"/>
</dbReference>
<dbReference type="Proteomes" id="UP000250166">
    <property type="component" value="Unassembled WGS sequence"/>
</dbReference>
<dbReference type="GO" id="GO:0006270">
    <property type="term" value="P:DNA replication initiation"/>
    <property type="evidence" value="ECO:0007669"/>
    <property type="project" value="UniProtKB-UniRule"/>
</dbReference>
<dbReference type="InterPro" id="IPR038454">
    <property type="entry name" value="DnaA_N_sf"/>
</dbReference>
<dbReference type="RefSeq" id="WP_023947382.1">
    <property type="nucleotide sequence ID" value="NZ_JAERIV010000024.1"/>
</dbReference>
<dbReference type="AlphaFoldDB" id="A0A2X3BD70"/>
<dbReference type="FunFam" id="3.40.50.300:FF:000668">
    <property type="entry name" value="Chromosomal replication initiator protein DnaA"/>
    <property type="match status" value="1"/>
</dbReference>
<dbReference type="PROSITE" id="PS01008">
    <property type="entry name" value="DNAA"/>
    <property type="match status" value="1"/>
</dbReference>
<feature type="domain" description="Chromosomal replication initiator DnaA C-terminal" evidence="13">
    <location>
        <begin position="342"/>
        <end position="413"/>
    </location>
</feature>
<feature type="domain" description="AAA+ ATPase" evidence="12">
    <location>
        <begin position="132"/>
        <end position="263"/>
    </location>
</feature>
<comment type="similarity">
    <text evidence="1 8 11">Belongs to the DnaA family.</text>
</comment>
<dbReference type="GO" id="GO:0006275">
    <property type="term" value="P:regulation of DNA replication"/>
    <property type="evidence" value="ECO:0007669"/>
    <property type="project" value="UniProtKB-UniRule"/>
</dbReference>
<feature type="region of interest" description="Domain IV, binds dsDNA" evidence="8">
    <location>
        <begin position="315"/>
        <end position="441"/>
    </location>
</feature>
<dbReference type="Gene3D" id="1.10.8.60">
    <property type="match status" value="1"/>
</dbReference>
<comment type="caution">
    <text evidence="8">Lacks conserved residue(s) required for the propagation of feature annotation.</text>
</comment>
<organism evidence="14 15">
    <name type="scientific">Helicobacter fennelliae</name>
    <dbReference type="NCBI Taxonomy" id="215"/>
    <lineage>
        <taxon>Bacteria</taxon>
        <taxon>Pseudomonadati</taxon>
        <taxon>Campylobacterota</taxon>
        <taxon>Epsilonproteobacteria</taxon>
        <taxon>Campylobacterales</taxon>
        <taxon>Helicobacteraceae</taxon>
        <taxon>Helicobacter</taxon>
    </lineage>
</organism>
<comment type="subcellular location">
    <subcellularLocation>
        <location evidence="8">Cytoplasm</location>
    </subcellularLocation>
</comment>
<evidence type="ECO:0000256" key="1">
    <source>
        <dbReference type="ARBA" id="ARBA00006583"/>
    </source>
</evidence>
<dbReference type="SUPFAM" id="SSF48295">
    <property type="entry name" value="TrpR-like"/>
    <property type="match status" value="1"/>
</dbReference>
<keyword evidence="6 8" id="KW-0446">Lipid-binding</keyword>
<dbReference type="GO" id="GO:0008289">
    <property type="term" value="F:lipid binding"/>
    <property type="evidence" value="ECO:0007669"/>
    <property type="project" value="UniProtKB-KW"/>
</dbReference>
<evidence type="ECO:0000256" key="5">
    <source>
        <dbReference type="ARBA" id="ARBA00022840"/>
    </source>
</evidence>
<dbReference type="Pfam" id="PF11638">
    <property type="entry name" value="DnaA_N"/>
    <property type="match status" value="1"/>
</dbReference>
<dbReference type="InterPro" id="IPR003593">
    <property type="entry name" value="AAA+_ATPase"/>
</dbReference>
<dbReference type="PANTHER" id="PTHR30050">
    <property type="entry name" value="CHROMOSOMAL REPLICATION INITIATOR PROTEIN DNAA"/>
    <property type="match status" value="1"/>
</dbReference>
<evidence type="ECO:0000256" key="7">
    <source>
        <dbReference type="ARBA" id="ARBA00023125"/>
    </source>
</evidence>
<keyword evidence="2 8" id="KW-0963">Cytoplasm</keyword>
<evidence type="ECO:0000256" key="2">
    <source>
        <dbReference type="ARBA" id="ARBA00022490"/>
    </source>
</evidence>
<evidence type="ECO:0000313" key="14">
    <source>
        <dbReference type="EMBL" id="SQB97306.1"/>
    </source>
</evidence>
<dbReference type="Gene3D" id="1.10.1750.10">
    <property type="match status" value="1"/>
</dbReference>
<dbReference type="InterPro" id="IPR001957">
    <property type="entry name" value="Chromosome_initiator_DnaA"/>
</dbReference>
<dbReference type="SMART" id="SM00382">
    <property type="entry name" value="AAA"/>
    <property type="match status" value="1"/>
</dbReference>
<comment type="subunit">
    <text evidence="8">Oligomerizes as a right-handed, spiral filament on DNA at oriC.</text>
</comment>
<protein>
    <recommendedName>
        <fullName evidence="8 9">Chromosomal replication initiator protein DnaA</fullName>
    </recommendedName>
</protein>
<keyword evidence="5 8" id="KW-0067">ATP-binding</keyword>
<dbReference type="EMBL" id="UAWL01000006">
    <property type="protein sequence ID" value="SQB97306.1"/>
    <property type="molecule type" value="Genomic_DNA"/>
</dbReference>
<dbReference type="GO" id="GO:0005886">
    <property type="term" value="C:plasma membrane"/>
    <property type="evidence" value="ECO:0007669"/>
    <property type="project" value="TreeGrafter"/>
</dbReference>
<evidence type="ECO:0000256" key="9">
    <source>
        <dbReference type="NCBIfam" id="TIGR00362"/>
    </source>
</evidence>
<dbReference type="Gene3D" id="3.40.50.300">
    <property type="entry name" value="P-loop containing nucleotide triphosphate hydrolases"/>
    <property type="match status" value="1"/>
</dbReference>
<comment type="domain">
    <text evidence="8">Domain I is involved in oligomerization and binding regulators, domain II is flexibile and of varying length in different bacteria, domain III forms the AAA+ region, while domain IV binds dsDNA.</text>
</comment>
<dbReference type="GO" id="GO:0005737">
    <property type="term" value="C:cytoplasm"/>
    <property type="evidence" value="ECO:0007669"/>
    <property type="project" value="UniProtKB-SubCell"/>
</dbReference>
<dbReference type="CDD" id="cd00009">
    <property type="entry name" value="AAA"/>
    <property type="match status" value="1"/>
</dbReference>
<evidence type="ECO:0000256" key="3">
    <source>
        <dbReference type="ARBA" id="ARBA00022705"/>
    </source>
</evidence>
<proteinExistence type="inferred from homology"/>
<dbReference type="InterPro" id="IPR010921">
    <property type="entry name" value="Trp_repressor/repl_initiator"/>
</dbReference>
<keyword evidence="3 8" id="KW-0235">DNA replication</keyword>
<evidence type="ECO:0000259" key="12">
    <source>
        <dbReference type="SMART" id="SM00382"/>
    </source>
</evidence>
<evidence type="ECO:0000259" key="13">
    <source>
        <dbReference type="SMART" id="SM00760"/>
    </source>
</evidence>
<evidence type="ECO:0000256" key="8">
    <source>
        <dbReference type="HAMAP-Rule" id="MF_00377"/>
    </source>
</evidence>
<evidence type="ECO:0000256" key="4">
    <source>
        <dbReference type="ARBA" id="ARBA00022741"/>
    </source>
</evidence>
<dbReference type="PRINTS" id="PR00051">
    <property type="entry name" value="DNAA"/>
</dbReference>
<dbReference type="CDD" id="cd06571">
    <property type="entry name" value="Bac_DnaA_C"/>
    <property type="match status" value="1"/>
</dbReference>
<dbReference type="SMART" id="SM00760">
    <property type="entry name" value="Bac_DnaA_C"/>
    <property type="match status" value="1"/>
</dbReference>
<gene>
    <name evidence="8 14" type="primary">dnaA</name>
    <name evidence="14" type="ORF">NCTC13102_00035</name>
</gene>
<feature type="region of interest" description="Domain I, interacts with DnaA modulators" evidence="8">
    <location>
        <begin position="1"/>
        <end position="88"/>
    </location>
</feature>
<feature type="binding site" evidence="8">
    <location>
        <position position="143"/>
    </location>
    <ligand>
        <name>ATP</name>
        <dbReference type="ChEBI" id="CHEBI:30616"/>
    </ligand>
</feature>
<dbReference type="InterPro" id="IPR027417">
    <property type="entry name" value="P-loop_NTPase"/>
</dbReference>
<feature type="binding site" evidence="8">
    <location>
        <position position="147"/>
    </location>
    <ligand>
        <name>ATP</name>
        <dbReference type="ChEBI" id="CHEBI:30616"/>
    </ligand>
</feature>
<sequence>MIWDEVLIRIKEEVTPYDFDTYISQMIYDENSSKTDLAVFFVSNIYIAQWIQSKYAEKIIHIFETITKIKPEIRINITKDKHNVKNSKTKNSKTKKQSLLLTQYTFDNFVVGESNNHAFIVAQKVAQIQGKAFNPVLIYGRTGLGKTHLLNAIGNYVDAHNKNVIYITTEEFMNDYLKHLHHTHTMDTFRDIYRNCDYLLIDDIQFLGGKNQLQEEFFNTFDALYKTQKQIVMTSDKAPKQIIGLEERLRSRFEGGMLIEITPPEIETKIRIIMQKCQDNRINMDKDVINFLAENISENVRQIESIIGKLNFNAGIANQPIDIPMAKNALKEIQKEHSEEITLEKIINIIARELNIKPSEITSKSRVSKIAQARHITIYLTRTLSSAVNSMAILAQKLNMKDHSAISKAYTQISKKIKNDENLKRLVNDLKNKIQNEQNEA</sequence>
<evidence type="ECO:0000313" key="15">
    <source>
        <dbReference type="Proteomes" id="UP000250166"/>
    </source>
</evidence>
<feature type="binding site" evidence="8">
    <location>
        <position position="146"/>
    </location>
    <ligand>
        <name>ATP</name>
        <dbReference type="ChEBI" id="CHEBI:30616"/>
    </ligand>
</feature>
<dbReference type="SUPFAM" id="SSF52540">
    <property type="entry name" value="P-loop containing nucleoside triphosphate hydrolases"/>
    <property type="match status" value="1"/>
</dbReference>
<feature type="binding site" evidence="8">
    <location>
        <position position="145"/>
    </location>
    <ligand>
        <name>ATP</name>
        <dbReference type="ChEBI" id="CHEBI:30616"/>
    </ligand>
</feature>